<sequence length="122" mass="13503">MAVENQFSTVGRILYAQVLMAALVASGFFMMGGWKYALSPVLGCGVALLPNGYFAFKIYLARHREPQGILNAFYTGEAVKLILTAALFSIVLQIPSVDFFTLLAGYAAVLSVFWFALFFWRD</sequence>
<comment type="caution">
    <text evidence="7">The sequence shown here is derived from an EMBL/GenBank/DDBJ whole genome shotgun (WGS) entry which is preliminary data.</text>
</comment>
<evidence type="ECO:0000256" key="4">
    <source>
        <dbReference type="ARBA" id="ARBA00022989"/>
    </source>
</evidence>
<feature type="transmembrane region" description="Helical" evidence="6">
    <location>
        <begin position="12"/>
        <end position="31"/>
    </location>
</feature>
<keyword evidence="2" id="KW-1003">Cell membrane</keyword>
<gene>
    <name evidence="7" type="ORF">NP596_12230</name>
</gene>
<proteinExistence type="predicted"/>
<dbReference type="Pfam" id="PF03899">
    <property type="entry name" value="ATP-synt_I"/>
    <property type="match status" value="1"/>
</dbReference>
<evidence type="ECO:0000256" key="5">
    <source>
        <dbReference type="ARBA" id="ARBA00023136"/>
    </source>
</evidence>
<evidence type="ECO:0000313" key="7">
    <source>
        <dbReference type="EMBL" id="MCQ8129221.1"/>
    </source>
</evidence>
<name>A0ABT1U6G3_9GAMM</name>
<evidence type="ECO:0000256" key="3">
    <source>
        <dbReference type="ARBA" id="ARBA00022692"/>
    </source>
</evidence>
<evidence type="ECO:0000256" key="6">
    <source>
        <dbReference type="SAM" id="Phobius"/>
    </source>
</evidence>
<dbReference type="Proteomes" id="UP001524586">
    <property type="component" value="Unassembled WGS sequence"/>
</dbReference>
<dbReference type="RefSeq" id="WP_256615645.1">
    <property type="nucleotide sequence ID" value="NZ_JANIBK010000061.1"/>
</dbReference>
<organism evidence="7 8">
    <name type="scientific">Methylomonas rivi</name>
    <dbReference type="NCBI Taxonomy" id="2952226"/>
    <lineage>
        <taxon>Bacteria</taxon>
        <taxon>Pseudomonadati</taxon>
        <taxon>Pseudomonadota</taxon>
        <taxon>Gammaproteobacteria</taxon>
        <taxon>Methylococcales</taxon>
        <taxon>Methylococcaceae</taxon>
        <taxon>Methylomonas</taxon>
    </lineage>
</organism>
<feature type="transmembrane region" description="Helical" evidence="6">
    <location>
        <begin position="72"/>
        <end position="94"/>
    </location>
</feature>
<keyword evidence="8" id="KW-1185">Reference proteome</keyword>
<evidence type="ECO:0000313" key="8">
    <source>
        <dbReference type="Proteomes" id="UP001524586"/>
    </source>
</evidence>
<feature type="transmembrane region" description="Helical" evidence="6">
    <location>
        <begin position="100"/>
        <end position="120"/>
    </location>
</feature>
<evidence type="ECO:0000256" key="1">
    <source>
        <dbReference type="ARBA" id="ARBA00004651"/>
    </source>
</evidence>
<evidence type="ECO:0000256" key="2">
    <source>
        <dbReference type="ARBA" id="ARBA00022475"/>
    </source>
</evidence>
<keyword evidence="4 6" id="KW-1133">Transmembrane helix</keyword>
<reference evidence="7 8" key="1">
    <citation type="submission" date="2022-07" db="EMBL/GenBank/DDBJ databases">
        <title>Methylomonas rivi sp. nov., Methylomonas rosea sp. nov., Methylomonas aureus sp. nov. and Methylomonas subterranea sp. nov., four novel methanotrophs isolated from a freshwater creek and the deep terrestrial subsurface.</title>
        <authorList>
            <person name="Abin C."/>
            <person name="Sankaranarayanan K."/>
            <person name="Garner C."/>
            <person name="Sindelar R."/>
            <person name="Kotary K."/>
            <person name="Garner R."/>
            <person name="Barclay S."/>
            <person name="Lawson P."/>
            <person name="Krumholz L."/>
        </authorList>
    </citation>
    <scope>NUCLEOTIDE SEQUENCE [LARGE SCALE GENOMIC DNA]</scope>
    <source>
        <strain evidence="7 8">WSC-6</strain>
    </source>
</reference>
<feature type="transmembrane region" description="Helical" evidence="6">
    <location>
        <begin position="37"/>
        <end position="60"/>
    </location>
</feature>
<keyword evidence="3 6" id="KW-0812">Transmembrane</keyword>
<accession>A0ABT1U6G3</accession>
<dbReference type="InterPro" id="IPR005598">
    <property type="entry name" value="ATP_synth_I"/>
</dbReference>
<dbReference type="EMBL" id="JANIBK010000061">
    <property type="protein sequence ID" value="MCQ8129221.1"/>
    <property type="molecule type" value="Genomic_DNA"/>
</dbReference>
<keyword evidence="5 6" id="KW-0472">Membrane</keyword>
<protein>
    <submittedName>
        <fullName evidence="7">ATP synthase subunit I</fullName>
    </submittedName>
</protein>
<comment type="subcellular location">
    <subcellularLocation>
        <location evidence="1">Cell membrane</location>
        <topology evidence="1">Multi-pass membrane protein</topology>
    </subcellularLocation>
</comment>